<evidence type="ECO:0000313" key="3">
    <source>
        <dbReference type="Proteomes" id="UP000188145"/>
    </source>
</evidence>
<sequence>MHAYREQLAAFRKRKNWALVVGIVATVLAVASIALGGALALGQFNTQFLNTRTGEWVAQRHVPGASGTVSLPDPGRYAITKPDGVAPACTVADMDGTAVPVAMEQLPEANGKTLQVFDAEKATYTVTCEGGQSGVVVFAVDDLPMVVNGWVSELAKVAPFLILGVALLVVGRIVPRRIAPESMRPVIPS</sequence>
<dbReference type="AlphaFoldDB" id="A0A1Q2CMP2"/>
<protein>
    <submittedName>
        <fullName evidence="2">Uncharacterized protein</fullName>
    </submittedName>
</protein>
<dbReference type="KEGG" id="tes:BW730_07615"/>
<keyword evidence="1" id="KW-1133">Transmembrane helix</keyword>
<gene>
    <name evidence="2" type="ORF">BW730_07615</name>
</gene>
<dbReference type="Proteomes" id="UP000188145">
    <property type="component" value="Chromosome"/>
</dbReference>
<accession>A0A1Q2CMP2</accession>
<keyword evidence="1" id="KW-0472">Membrane</keyword>
<reference evidence="3" key="1">
    <citation type="submission" date="2017-02" db="EMBL/GenBank/DDBJ databases">
        <title>Tessaracoccus aquaemaris sp. nov., isolated from the intestine of a Korean rockfish, Sebastes schlegelii, in a marine aquaculture pond.</title>
        <authorList>
            <person name="Tak E.J."/>
            <person name="Bae J.-W."/>
        </authorList>
    </citation>
    <scope>NUCLEOTIDE SEQUENCE [LARGE SCALE GENOMIC DNA]</scope>
    <source>
        <strain evidence="3">NSG39</strain>
    </source>
</reference>
<keyword evidence="3" id="KW-1185">Reference proteome</keyword>
<dbReference type="EMBL" id="CP019606">
    <property type="protein sequence ID" value="AQP47388.1"/>
    <property type="molecule type" value="Genomic_DNA"/>
</dbReference>
<proteinExistence type="predicted"/>
<name>A0A1Q2CMP2_9ACTN</name>
<feature type="transmembrane region" description="Helical" evidence="1">
    <location>
        <begin position="17"/>
        <end position="41"/>
    </location>
</feature>
<evidence type="ECO:0000256" key="1">
    <source>
        <dbReference type="SAM" id="Phobius"/>
    </source>
</evidence>
<evidence type="ECO:0000313" key="2">
    <source>
        <dbReference type="EMBL" id="AQP47388.1"/>
    </source>
</evidence>
<keyword evidence="1" id="KW-0812">Transmembrane</keyword>
<feature type="transmembrane region" description="Helical" evidence="1">
    <location>
        <begin position="154"/>
        <end position="174"/>
    </location>
</feature>
<organism evidence="2 3">
    <name type="scientific">Tessaracoccus aquimaris</name>
    <dbReference type="NCBI Taxonomy" id="1332264"/>
    <lineage>
        <taxon>Bacteria</taxon>
        <taxon>Bacillati</taxon>
        <taxon>Actinomycetota</taxon>
        <taxon>Actinomycetes</taxon>
        <taxon>Propionibacteriales</taxon>
        <taxon>Propionibacteriaceae</taxon>
        <taxon>Tessaracoccus</taxon>
    </lineage>
</organism>